<dbReference type="AlphaFoldDB" id="A0A0G4HX26"/>
<evidence type="ECO:0000313" key="2">
    <source>
        <dbReference type="EMBL" id="CEM49046.1"/>
    </source>
</evidence>
<name>A0A0G4HX26_9ALVE</name>
<accession>A0A0G4HX26</accession>
<proteinExistence type="predicted"/>
<protein>
    <submittedName>
        <fullName evidence="2">Uncharacterized protein</fullName>
    </submittedName>
</protein>
<gene>
    <name evidence="2" type="ORF">Cvel_32963</name>
</gene>
<sequence length="236" mass="26013">MYSRGLGVVGKPGVERERLRGVVGHASWPHVRLDPDLQRGEEELLTDLLERIQKRGIRLAHPRDASLLQGPTDSSPADSLAEGSSVSAADSRKETLEVKRETEGLLKRAQIQLAIATSKAVALDTTQVPVEAERIPKVGAAQQMPIRKLNKRVEHLQTALTEEVTPTSTSNDPTGVLKLVKEMKAEAEGVEEEASLIRHSLQVDKYLLEVMSMSAKATQDRITKIETQMQMLSARR</sequence>
<organism evidence="2">
    <name type="scientific">Chromera velia CCMP2878</name>
    <dbReference type="NCBI Taxonomy" id="1169474"/>
    <lineage>
        <taxon>Eukaryota</taxon>
        <taxon>Sar</taxon>
        <taxon>Alveolata</taxon>
        <taxon>Colpodellida</taxon>
        <taxon>Chromeraceae</taxon>
        <taxon>Chromera</taxon>
    </lineage>
</organism>
<evidence type="ECO:0000256" key="1">
    <source>
        <dbReference type="SAM" id="MobiDB-lite"/>
    </source>
</evidence>
<dbReference type="EMBL" id="CDMZ01004215">
    <property type="protein sequence ID" value="CEM49046.1"/>
    <property type="molecule type" value="Genomic_DNA"/>
</dbReference>
<reference evidence="2" key="1">
    <citation type="submission" date="2014-11" db="EMBL/GenBank/DDBJ databases">
        <authorList>
            <person name="Otto D Thomas"/>
            <person name="Naeem Raeece"/>
        </authorList>
    </citation>
    <scope>NUCLEOTIDE SEQUENCE</scope>
</reference>
<dbReference type="VEuPathDB" id="CryptoDB:Cvel_32963"/>
<feature type="region of interest" description="Disordered" evidence="1">
    <location>
        <begin position="63"/>
        <end position="95"/>
    </location>
</feature>
<feature type="compositionally biased region" description="Polar residues" evidence="1">
    <location>
        <begin position="69"/>
        <end position="88"/>
    </location>
</feature>